<sequence length="100" mass="11342">MATKPVTPKEVVSLKKTLIPDAAIEAFNELIAENFLGGYASFKQKDVVARMVKKGLKPEDIYKNGWLDIEDIFEKAGWKVDYDKPGYNETYDATFSFSKK</sequence>
<dbReference type="AlphaFoldDB" id="A0A1F5FVE9"/>
<gene>
    <name evidence="1" type="ORF">A2572_04835</name>
</gene>
<dbReference type="Proteomes" id="UP000179237">
    <property type="component" value="Unassembled WGS sequence"/>
</dbReference>
<name>A0A1F5FVE9_9BACT</name>
<organism evidence="1 2">
    <name type="scientific">Candidatus Collierbacteria bacterium RIFOXYD1_FULL_40_9</name>
    <dbReference type="NCBI Taxonomy" id="1817731"/>
    <lineage>
        <taxon>Bacteria</taxon>
        <taxon>Candidatus Collieribacteriota</taxon>
    </lineage>
</organism>
<evidence type="ECO:0000313" key="2">
    <source>
        <dbReference type="Proteomes" id="UP000179237"/>
    </source>
</evidence>
<evidence type="ECO:0000313" key="1">
    <source>
        <dbReference type="EMBL" id="OGD83593.1"/>
    </source>
</evidence>
<comment type="caution">
    <text evidence="1">The sequence shown here is derived from an EMBL/GenBank/DDBJ whole genome shotgun (WGS) entry which is preliminary data.</text>
</comment>
<dbReference type="EMBL" id="MFAQ01000012">
    <property type="protein sequence ID" value="OGD83593.1"/>
    <property type="molecule type" value="Genomic_DNA"/>
</dbReference>
<protein>
    <submittedName>
        <fullName evidence="1">Uncharacterized protein</fullName>
    </submittedName>
</protein>
<reference evidence="1 2" key="1">
    <citation type="journal article" date="2016" name="Nat. Commun.">
        <title>Thousands of microbial genomes shed light on interconnected biogeochemical processes in an aquifer system.</title>
        <authorList>
            <person name="Anantharaman K."/>
            <person name="Brown C.T."/>
            <person name="Hug L.A."/>
            <person name="Sharon I."/>
            <person name="Castelle C.J."/>
            <person name="Probst A.J."/>
            <person name="Thomas B.C."/>
            <person name="Singh A."/>
            <person name="Wilkins M.J."/>
            <person name="Karaoz U."/>
            <person name="Brodie E.L."/>
            <person name="Williams K.H."/>
            <person name="Hubbard S.S."/>
            <person name="Banfield J.F."/>
        </authorList>
    </citation>
    <scope>NUCLEOTIDE SEQUENCE [LARGE SCALE GENOMIC DNA]</scope>
</reference>
<accession>A0A1F5FVE9</accession>
<proteinExistence type="predicted"/>